<name>A0ABS0CBT4_9NOCA</name>
<feature type="compositionally biased region" description="Basic and acidic residues" evidence="1">
    <location>
        <begin position="62"/>
        <end position="75"/>
    </location>
</feature>
<keyword evidence="3" id="KW-1185">Reference proteome</keyword>
<feature type="region of interest" description="Disordered" evidence="1">
    <location>
        <begin position="38"/>
        <end position="75"/>
    </location>
</feature>
<sequence length="75" mass="8251">MTRQRRVRCATMCFDNDHRLEVVAEQWRGGAAVIPETTKRTHAETACSSAAGNAFGRPMRAPHGEPDDSRLQALG</sequence>
<proteinExistence type="predicted"/>
<comment type="caution">
    <text evidence="2">The sequence shown here is derived from an EMBL/GenBank/DDBJ whole genome shotgun (WGS) entry which is preliminary data.</text>
</comment>
<gene>
    <name evidence="2" type="ORF">IU470_19630</name>
</gene>
<reference evidence="2 3" key="1">
    <citation type="submission" date="2020-10" db="EMBL/GenBank/DDBJ databases">
        <title>Identification of Nocardia species via Next-generation sequencing and recognition of intraspecies genetic diversity.</title>
        <authorList>
            <person name="Li P."/>
            <person name="Li P."/>
            <person name="Lu B."/>
        </authorList>
    </citation>
    <scope>NUCLEOTIDE SEQUENCE [LARGE SCALE GENOMIC DNA]</scope>
    <source>
        <strain evidence="2 3">N-11</strain>
    </source>
</reference>
<dbReference type="EMBL" id="JADLRE010000015">
    <property type="protein sequence ID" value="MBF6227306.1"/>
    <property type="molecule type" value="Genomic_DNA"/>
</dbReference>
<evidence type="ECO:0000313" key="2">
    <source>
        <dbReference type="EMBL" id="MBF6227306.1"/>
    </source>
</evidence>
<accession>A0ABS0CBT4</accession>
<protein>
    <submittedName>
        <fullName evidence="2">Uncharacterized protein</fullName>
    </submittedName>
</protein>
<evidence type="ECO:0000313" key="3">
    <source>
        <dbReference type="Proteomes" id="UP000807309"/>
    </source>
</evidence>
<organism evidence="2 3">
    <name type="scientific">Nocardia abscessus</name>
    <dbReference type="NCBI Taxonomy" id="120957"/>
    <lineage>
        <taxon>Bacteria</taxon>
        <taxon>Bacillati</taxon>
        <taxon>Actinomycetota</taxon>
        <taxon>Actinomycetes</taxon>
        <taxon>Mycobacteriales</taxon>
        <taxon>Nocardiaceae</taxon>
        <taxon>Nocardia</taxon>
    </lineage>
</organism>
<dbReference type="RefSeq" id="WP_195034338.1">
    <property type="nucleotide sequence ID" value="NZ_JADLRE010000015.1"/>
</dbReference>
<evidence type="ECO:0000256" key="1">
    <source>
        <dbReference type="SAM" id="MobiDB-lite"/>
    </source>
</evidence>
<dbReference type="Proteomes" id="UP000807309">
    <property type="component" value="Unassembled WGS sequence"/>
</dbReference>